<feature type="compositionally biased region" description="Basic and acidic residues" evidence="13">
    <location>
        <begin position="7"/>
        <end position="20"/>
    </location>
</feature>
<keyword evidence="4" id="KW-0677">Repeat</keyword>
<evidence type="ECO:0000259" key="14">
    <source>
        <dbReference type="PROSITE" id="PS00028"/>
    </source>
</evidence>
<dbReference type="FunFam" id="3.30.160.60:FF:001612">
    <property type="entry name" value="MEP-1, isoform A"/>
    <property type="match status" value="1"/>
</dbReference>
<dbReference type="OrthoDB" id="6110130at2759"/>
<evidence type="ECO:0000256" key="4">
    <source>
        <dbReference type="ARBA" id="ARBA00022737"/>
    </source>
</evidence>
<dbReference type="PANTHER" id="PTHR24403">
    <property type="entry name" value="ZINC FINGER PROTEIN"/>
    <property type="match status" value="1"/>
</dbReference>
<evidence type="ECO:0000313" key="15">
    <source>
        <dbReference type="EMBL" id="RWS21375.1"/>
    </source>
</evidence>
<evidence type="ECO:0000256" key="3">
    <source>
        <dbReference type="ARBA" id="ARBA00022723"/>
    </source>
</evidence>
<comment type="subunit">
    <text evidence="10">Interacts with hda-1, let-418, lin-1, mog-1, mog-4, mog-5, mog-6, pie-1 and unc-98.</text>
</comment>
<feature type="domain" description="C2H2-type" evidence="14">
    <location>
        <begin position="546"/>
        <end position="567"/>
    </location>
</feature>
<evidence type="ECO:0000256" key="10">
    <source>
        <dbReference type="ARBA" id="ARBA00061755"/>
    </source>
</evidence>
<evidence type="ECO:0000256" key="5">
    <source>
        <dbReference type="ARBA" id="ARBA00022771"/>
    </source>
</evidence>
<dbReference type="EMBL" id="NCKV01012553">
    <property type="protein sequence ID" value="RWS21375.1"/>
    <property type="molecule type" value="Genomic_DNA"/>
</dbReference>
<dbReference type="GO" id="GO:0008270">
    <property type="term" value="F:zinc ion binding"/>
    <property type="evidence" value="ECO:0007669"/>
    <property type="project" value="UniProtKB-KW"/>
</dbReference>
<dbReference type="Gene3D" id="3.30.160.60">
    <property type="entry name" value="Classic Zinc Finger"/>
    <property type="match status" value="2"/>
</dbReference>
<evidence type="ECO:0000256" key="6">
    <source>
        <dbReference type="ARBA" id="ARBA00022782"/>
    </source>
</evidence>
<keyword evidence="5" id="KW-0863">Zinc-finger</keyword>
<keyword evidence="8" id="KW-0539">Nucleus</keyword>
<keyword evidence="6" id="KW-0221">Differentiation</keyword>
<comment type="caution">
    <text evidence="15">The sequence shown here is derived from an EMBL/GenBank/DDBJ whole genome shotgun (WGS) entry which is preliminary data.</text>
</comment>
<dbReference type="Proteomes" id="UP000288716">
    <property type="component" value="Unassembled WGS sequence"/>
</dbReference>
<protein>
    <recommendedName>
        <fullName evidence="11">MOG interacting and ectopic P-granules protein 1</fullName>
    </recommendedName>
    <alternativeName>
        <fullName evidence="12">Nuclear zinc finger protein</fullName>
    </alternativeName>
</protein>
<dbReference type="InterPro" id="IPR013087">
    <property type="entry name" value="Znf_C2H2_type"/>
</dbReference>
<dbReference type="GO" id="GO:0030154">
    <property type="term" value="P:cell differentiation"/>
    <property type="evidence" value="ECO:0007669"/>
    <property type="project" value="UniProtKB-KW"/>
</dbReference>
<dbReference type="InterPro" id="IPR050688">
    <property type="entry name" value="Zinc_finger/UBP_domain"/>
</dbReference>
<feature type="compositionally biased region" description="Basic and acidic residues" evidence="13">
    <location>
        <begin position="84"/>
        <end position="97"/>
    </location>
</feature>
<gene>
    <name evidence="15" type="ORF">B4U80_08415</name>
</gene>
<dbReference type="SMART" id="SM00355">
    <property type="entry name" value="ZnF_C2H2"/>
    <property type="match status" value="5"/>
</dbReference>
<comment type="subcellular location">
    <subcellularLocation>
        <location evidence="1">Nucleus</location>
    </subcellularLocation>
</comment>
<keyword evidence="3" id="KW-0479">Metal-binding</keyword>
<dbReference type="PANTHER" id="PTHR24403:SF110">
    <property type="entry name" value="C2H2-TYPE DOMAIN-CONTAINING PROTEIN-RELATED"/>
    <property type="match status" value="1"/>
</dbReference>
<feature type="non-terminal residue" evidence="15">
    <location>
        <position position="1"/>
    </location>
</feature>
<keyword evidence="2" id="KW-0217">Developmental protein</keyword>
<feature type="non-terminal residue" evidence="15">
    <location>
        <position position="608"/>
    </location>
</feature>
<organism evidence="15 16">
    <name type="scientific">Leptotrombidium deliense</name>
    <dbReference type="NCBI Taxonomy" id="299467"/>
    <lineage>
        <taxon>Eukaryota</taxon>
        <taxon>Metazoa</taxon>
        <taxon>Ecdysozoa</taxon>
        <taxon>Arthropoda</taxon>
        <taxon>Chelicerata</taxon>
        <taxon>Arachnida</taxon>
        <taxon>Acari</taxon>
        <taxon>Acariformes</taxon>
        <taxon>Trombidiformes</taxon>
        <taxon>Prostigmata</taxon>
        <taxon>Anystina</taxon>
        <taxon>Parasitengona</taxon>
        <taxon>Trombiculoidea</taxon>
        <taxon>Trombiculidae</taxon>
        <taxon>Leptotrombidium</taxon>
    </lineage>
</organism>
<evidence type="ECO:0000256" key="9">
    <source>
        <dbReference type="ARBA" id="ARBA00060356"/>
    </source>
</evidence>
<feature type="region of interest" description="Disordered" evidence="13">
    <location>
        <begin position="84"/>
        <end position="139"/>
    </location>
</feature>
<dbReference type="GO" id="GO:0005634">
    <property type="term" value="C:nucleus"/>
    <property type="evidence" value="ECO:0007669"/>
    <property type="project" value="UniProtKB-SubCell"/>
</dbReference>
<dbReference type="AlphaFoldDB" id="A0A443S1H8"/>
<dbReference type="VEuPathDB" id="VectorBase:LDEU010665"/>
<proteinExistence type="predicted"/>
<dbReference type="STRING" id="299467.A0A443S1H8"/>
<keyword evidence="16" id="KW-1185">Reference proteome</keyword>
<feature type="domain" description="C2H2-type" evidence="14">
    <location>
        <begin position="508"/>
        <end position="529"/>
    </location>
</feature>
<evidence type="ECO:0000256" key="12">
    <source>
        <dbReference type="ARBA" id="ARBA00080128"/>
    </source>
</evidence>
<evidence type="ECO:0000313" key="16">
    <source>
        <dbReference type="Proteomes" id="UP000288716"/>
    </source>
</evidence>
<sequence length="608" mass="68106">LVDSEESEKRNSDEPKPKYVKVEETDIADDETCFPGYMKNAVIRGKCIPINKKTWTEIDIDGNDSILDCASQIVPLMIKKPDLFPPKLKDEDKENETKRKRKQSGDGVDDDENESATGGVVIEDDEEVKPEEPPKNQNNRSMLTIADFYTSSAGNLLMGLGLSRAKEWFHKDTIRQLQRAIRKEGEADDLIEELKKQQQYYGQCKAANSIFTFKLHKCDMCEFKTESLTVLEGHYAVPHLSNRKEYRCNYCPFITRDARTIIFHFESVHKKPCVIETPPQLYECPTCPYESSQKQKAATHFAKCAKIFNPERVCFLPDPESEFPTITPKPITQEDIKVYEATLQALRPAVLTGNPQAQLPNIPGLPRGLQYQMLVMQQQQLAQQSRSMRVGRGMHARGFAGPGSLRAMQAHGNVPYYGGGGNFAKANAPQLYHMLQSGGHTQLVPVQHKMAQGANTTTHLQAVKGRVVPGTSGSLMMHKNLGGKPNILGKTPPGKDGQAGKGGTFVICEICDGYIKDLEQLRTHMQWIHKVKIHPKMLASRPPLNCQKCQWRFFTDQGLERHLLGAHGLVTSNMQDMVDQNQDGGRCTICGRVFANKLVAHMNQVSTV</sequence>
<evidence type="ECO:0000256" key="11">
    <source>
        <dbReference type="ARBA" id="ARBA00071730"/>
    </source>
</evidence>
<name>A0A443S1H8_9ACAR</name>
<evidence type="ECO:0000256" key="1">
    <source>
        <dbReference type="ARBA" id="ARBA00004123"/>
    </source>
</evidence>
<evidence type="ECO:0000256" key="13">
    <source>
        <dbReference type="SAM" id="MobiDB-lite"/>
    </source>
</evidence>
<dbReference type="PROSITE" id="PS00028">
    <property type="entry name" value="ZINC_FINGER_C2H2_1"/>
    <property type="match status" value="2"/>
</dbReference>
<accession>A0A443S1H8</accession>
<keyword evidence="7" id="KW-0862">Zinc</keyword>
<evidence type="ECO:0000256" key="2">
    <source>
        <dbReference type="ARBA" id="ARBA00022473"/>
    </source>
</evidence>
<evidence type="ECO:0000256" key="7">
    <source>
        <dbReference type="ARBA" id="ARBA00022833"/>
    </source>
</evidence>
<dbReference type="GO" id="GO:0045944">
    <property type="term" value="P:positive regulation of transcription by RNA polymerase II"/>
    <property type="evidence" value="ECO:0007669"/>
    <property type="project" value="TreeGrafter"/>
</dbReference>
<comment type="function">
    <text evidence="9">Has a broad role in development, specifically in the genetic pathway SynMuvB that negatively regulates specification of the vulval cell fate. Required for fem-3 3'-UTR-mediated repression in the regulation of the sperm/oocyte switch. Acts by regulating the translation of fem-3 mRNA, by binding to its 3'-UTR.</text>
</comment>
<reference evidence="15 16" key="1">
    <citation type="journal article" date="2018" name="Gigascience">
        <title>Genomes of trombidid mites reveal novel predicted allergens and laterally-transferred genes associated with secondary metabolism.</title>
        <authorList>
            <person name="Dong X."/>
            <person name="Chaisiri K."/>
            <person name="Xia D."/>
            <person name="Armstrong S.D."/>
            <person name="Fang Y."/>
            <person name="Donnelly M.J."/>
            <person name="Kadowaki T."/>
            <person name="McGarry J.W."/>
            <person name="Darby A.C."/>
            <person name="Makepeace B.L."/>
        </authorList>
    </citation>
    <scope>NUCLEOTIDE SEQUENCE [LARGE SCALE GENOMIC DNA]</scope>
    <source>
        <strain evidence="15">UoL-UT</strain>
    </source>
</reference>
<evidence type="ECO:0000256" key="8">
    <source>
        <dbReference type="ARBA" id="ARBA00023242"/>
    </source>
</evidence>
<feature type="region of interest" description="Disordered" evidence="13">
    <location>
        <begin position="1"/>
        <end position="20"/>
    </location>
</feature>